<name>A0A0L6U7T5_9BASI</name>
<comment type="caution">
    <text evidence="1">The sequence shown here is derived from an EMBL/GenBank/DDBJ whole genome shotgun (WGS) entry which is preliminary data.</text>
</comment>
<protein>
    <submittedName>
        <fullName evidence="1">Uncharacterized protein</fullName>
    </submittedName>
</protein>
<dbReference type="Proteomes" id="UP000037035">
    <property type="component" value="Unassembled WGS sequence"/>
</dbReference>
<proteinExistence type="predicted"/>
<keyword evidence="2" id="KW-1185">Reference proteome</keyword>
<dbReference type="VEuPathDB" id="FungiDB:VP01_89g10"/>
<dbReference type="AlphaFoldDB" id="A0A0L6U7T5"/>
<sequence length="34" mass="3897">MVYFRDWDTFVSESNKLFQAEPVKVSSSSSPTRA</sequence>
<dbReference type="EMBL" id="LAVV01014604">
    <property type="protein sequence ID" value="KNZ44608.1"/>
    <property type="molecule type" value="Genomic_DNA"/>
</dbReference>
<reference evidence="1 2" key="1">
    <citation type="submission" date="2015-08" db="EMBL/GenBank/DDBJ databases">
        <title>Next Generation Sequencing and Analysis of the Genome of Puccinia sorghi L Schw, the Causal Agent of Maize Common Rust.</title>
        <authorList>
            <person name="Rochi L."/>
            <person name="Burguener G."/>
            <person name="Darino M."/>
            <person name="Turjanski A."/>
            <person name="Kreff E."/>
            <person name="Dieguez M.J."/>
            <person name="Sacco F."/>
        </authorList>
    </citation>
    <scope>NUCLEOTIDE SEQUENCE [LARGE SCALE GENOMIC DNA]</scope>
    <source>
        <strain evidence="1 2">RO10H11247</strain>
    </source>
</reference>
<accession>A0A0L6U7T5</accession>
<gene>
    <name evidence="1" type="ORF">VP01_89g10</name>
</gene>
<evidence type="ECO:0000313" key="2">
    <source>
        <dbReference type="Proteomes" id="UP000037035"/>
    </source>
</evidence>
<evidence type="ECO:0000313" key="1">
    <source>
        <dbReference type="EMBL" id="KNZ44608.1"/>
    </source>
</evidence>
<organism evidence="1 2">
    <name type="scientific">Puccinia sorghi</name>
    <dbReference type="NCBI Taxonomy" id="27349"/>
    <lineage>
        <taxon>Eukaryota</taxon>
        <taxon>Fungi</taxon>
        <taxon>Dikarya</taxon>
        <taxon>Basidiomycota</taxon>
        <taxon>Pucciniomycotina</taxon>
        <taxon>Pucciniomycetes</taxon>
        <taxon>Pucciniales</taxon>
        <taxon>Pucciniaceae</taxon>
        <taxon>Puccinia</taxon>
    </lineage>
</organism>